<name>A0A383DZZ8_9ZZZZ</name>
<evidence type="ECO:0000313" key="1">
    <source>
        <dbReference type="EMBL" id="SVE49770.1"/>
    </source>
</evidence>
<dbReference type="AlphaFoldDB" id="A0A383DZZ8"/>
<feature type="non-terminal residue" evidence="1">
    <location>
        <position position="233"/>
    </location>
</feature>
<organism evidence="1">
    <name type="scientific">marine metagenome</name>
    <dbReference type="NCBI Taxonomy" id="408172"/>
    <lineage>
        <taxon>unclassified sequences</taxon>
        <taxon>metagenomes</taxon>
        <taxon>ecological metagenomes</taxon>
    </lineage>
</organism>
<dbReference type="EMBL" id="UINC01221435">
    <property type="protein sequence ID" value="SVE49770.1"/>
    <property type="molecule type" value="Genomic_DNA"/>
</dbReference>
<gene>
    <name evidence="1" type="ORF">METZ01_LOCUS502624</name>
</gene>
<feature type="non-terminal residue" evidence="1">
    <location>
        <position position="1"/>
    </location>
</feature>
<protein>
    <submittedName>
        <fullName evidence="1">Uncharacterized protein</fullName>
    </submittedName>
</protein>
<reference evidence="1" key="1">
    <citation type="submission" date="2018-05" db="EMBL/GenBank/DDBJ databases">
        <authorList>
            <person name="Lanie J.A."/>
            <person name="Ng W.-L."/>
            <person name="Kazmierczak K.M."/>
            <person name="Andrzejewski T.M."/>
            <person name="Davidsen T.M."/>
            <person name="Wayne K.J."/>
            <person name="Tettelin H."/>
            <person name="Glass J.I."/>
            <person name="Rusch D."/>
            <person name="Podicherti R."/>
            <person name="Tsui H.-C.T."/>
            <person name="Winkler M.E."/>
        </authorList>
    </citation>
    <scope>NUCLEOTIDE SEQUENCE</scope>
</reference>
<accession>A0A383DZZ8</accession>
<sequence length="233" mass="26217">PTIVIKIINPLPDTVVILDEIIVEKQIITTQEELIYYVPEIKSKQEPSGLDYDHDMVAEIGNPDSPNLNYENYNEVSSSLVQSNKDVMDDIVSGSFINLKVDYSDFSNHVHFGSAVSKVENFKRKMQTIEGHLNDISKSLVTTATPAIMDLRETLFTKIQAEKSAFTPYEKYLYYKAHTMGIPYRINLGENYAANRPLSDYTSLPSFDGFGAVYESSGSNSKNIDLFTGKYNV</sequence>
<proteinExistence type="predicted"/>